<dbReference type="InterPro" id="IPR029021">
    <property type="entry name" value="Prot-tyrosine_phosphatase-like"/>
</dbReference>
<sequence>MRINNITKLLLFGTLVVSTGCTKKPEISFSCDRDKVGNYVLKWEVSPQNAADKISIYMSDNDSVFTEPPILVADINDYVASIPAQDSISRNFFQLRVKNTYSGIISNHYFRMDNIQNFRDVGGYYTSSGVQIKWGMIYRSGDFSTLSSKDYQTLDKLGIKTVIDFREEEERAMNPDLFRGENLISLPINSGNRTYIRERVLDGSFYRGDAIVFTQDMYKALIEYSSDKYAEFFDLLCDENNYPIVFHGYLGKDRTGLAAYFLLRALGVPDDTNQDDYLFSNSCISEQQVLGEARFLPERMQEAATVICKADLSYLDYAKTWMINLNGSVDEYMTERLRLTPEKRERLRTLLLYK</sequence>
<dbReference type="PROSITE" id="PS51257">
    <property type="entry name" value="PROKAR_LIPOPROTEIN"/>
    <property type="match status" value="1"/>
</dbReference>
<reference evidence="2 3" key="1">
    <citation type="submission" date="2019-03" db="EMBL/GenBank/DDBJ databases">
        <title>San Antonio Military Medical Center submission to MRSN (WRAIR), pending publication.</title>
        <authorList>
            <person name="Blyth D.M."/>
            <person name="Mccarthy S.L."/>
            <person name="Schall S.E."/>
            <person name="Stam J.A."/>
            <person name="Ong A.C."/>
            <person name="Mcgann P.T."/>
        </authorList>
    </citation>
    <scope>NUCLEOTIDE SEQUENCE [LARGE SCALE GENOMIC DNA]</scope>
    <source>
        <strain evidence="2 3">MRSN571793</strain>
    </source>
</reference>
<organism evidence="2 3">
    <name type="scientific">Dysgonomonas capnocytophagoides</name>
    <dbReference type="NCBI Taxonomy" id="45254"/>
    <lineage>
        <taxon>Bacteria</taxon>
        <taxon>Pseudomonadati</taxon>
        <taxon>Bacteroidota</taxon>
        <taxon>Bacteroidia</taxon>
        <taxon>Bacteroidales</taxon>
        <taxon>Dysgonomonadaceae</taxon>
        <taxon>Dysgonomonas</taxon>
    </lineage>
</organism>
<gene>
    <name evidence="2" type="ORF">E2605_03740</name>
</gene>
<evidence type="ECO:0000313" key="3">
    <source>
        <dbReference type="Proteomes" id="UP000297861"/>
    </source>
</evidence>
<dbReference type="STRING" id="1121485.GCA_000426485_03546"/>
<protein>
    <submittedName>
        <fullName evidence="2">Tyrosine-protein phosphatase</fullName>
    </submittedName>
</protein>
<keyword evidence="3" id="KW-1185">Reference proteome</keyword>
<dbReference type="Proteomes" id="UP000297861">
    <property type="component" value="Unassembled WGS sequence"/>
</dbReference>
<dbReference type="Gene3D" id="3.90.190.10">
    <property type="entry name" value="Protein tyrosine phosphatase superfamily"/>
    <property type="match status" value="1"/>
</dbReference>
<dbReference type="InterPro" id="IPR026893">
    <property type="entry name" value="Tyr/Ser_Pase_IphP-type"/>
</dbReference>
<dbReference type="RefSeq" id="WP_134435546.1">
    <property type="nucleotide sequence ID" value="NZ_AP028867.1"/>
</dbReference>
<dbReference type="PANTHER" id="PTHR31126:SF1">
    <property type="entry name" value="TYROSINE SPECIFIC PROTEIN PHOSPHATASES DOMAIN-CONTAINING PROTEIN"/>
    <property type="match status" value="1"/>
</dbReference>
<dbReference type="SUPFAM" id="SSF52799">
    <property type="entry name" value="(Phosphotyrosine protein) phosphatases II"/>
    <property type="match status" value="1"/>
</dbReference>
<accession>A0A4Y8L9M4</accession>
<evidence type="ECO:0000256" key="1">
    <source>
        <dbReference type="ARBA" id="ARBA00009580"/>
    </source>
</evidence>
<dbReference type="Pfam" id="PF13350">
    <property type="entry name" value="Y_phosphatase3"/>
    <property type="match status" value="1"/>
</dbReference>
<dbReference type="GO" id="GO:0004721">
    <property type="term" value="F:phosphoprotein phosphatase activity"/>
    <property type="evidence" value="ECO:0007669"/>
    <property type="project" value="InterPro"/>
</dbReference>
<proteinExistence type="inferred from homology"/>
<dbReference type="OrthoDB" id="1188001at2"/>
<dbReference type="AlphaFoldDB" id="A0A4Y8L9M4"/>
<comment type="similarity">
    <text evidence="1">Belongs to the protein-tyrosine phosphatase family.</text>
</comment>
<name>A0A4Y8L9M4_9BACT</name>
<comment type="caution">
    <text evidence="2">The sequence shown here is derived from an EMBL/GenBank/DDBJ whole genome shotgun (WGS) entry which is preliminary data.</text>
</comment>
<dbReference type="PANTHER" id="PTHR31126">
    <property type="entry name" value="TYROSINE-PROTEIN PHOSPHATASE"/>
    <property type="match status" value="1"/>
</dbReference>
<evidence type="ECO:0000313" key="2">
    <source>
        <dbReference type="EMBL" id="TFD97740.1"/>
    </source>
</evidence>
<dbReference type="EMBL" id="SOML01000002">
    <property type="protein sequence ID" value="TFD97740.1"/>
    <property type="molecule type" value="Genomic_DNA"/>
</dbReference>